<organism evidence="4 5">
    <name type="scientific">Burkholderia pseudomultivorans</name>
    <dbReference type="NCBI Taxonomy" id="1207504"/>
    <lineage>
        <taxon>Bacteria</taxon>
        <taxon>Pseudomonadati</taxon>
        <taxon>Pseudomonadota</taxon>
        <taxon>Betaproteobacteria</taxon>
        <taxon>Burkholderiales</taxon>
        <taxon>Burkholderiaceae</taxon>
        <taxon>Burkholderia</taxon>
        <taxon>Burkholderia cepacia complex</taxon>
    </lineage>
</organism>
<keyword evidence="1" id="KW-0378">Hydrolase</keyword>
<dbReference type="Proteomes" id="UP000494162">
    <property type="component" value="Unassembled WGS sequence"/>
</dbReference>
<dbReference type="PANTHER" id="PTHR20935:SF0">
    <property type="entry name" value="SERINE_THREONINE-PROTEIN PHOSPHATASE PGAM5, MITOCHONDRIAL"/>
    <property type="match status" value="1"/>
</dbReference>
<dbReference type="Pfam" id="PF00300">
    <property type="entry name" value="His_Phos_1"/>
    <property type="match status" value="1"/>
</dbReference>
<dbReference type="PANTHER" id="PTHR20935">
    <property type="entry name" value="PHOSPHOGLYCERATE MUTASE-RELATED"/>
    <property type="match status" value="1"/>
</dbReference>
<protein>
    <submittedName>
        <fullName evidence="4">Phosphoglycerate mutase</fullName>
    </submittedName>
</protein>
<sequence length="236" mass="25908">MLGLLFRSGWHAMAELYLVRHGQASFGTDDYDRLSAVGEQQAVWLGEYFARQGLAFDRVICGTLNRHTQTLAAILRGMGRKDIACDRHPGLNEYDFHGLFAAAASDYPALAQLAAGSMKDYFRALRQLLQLWSEDKLGPAAPETWAQFQQRVADARAAIRDGGGQRVLAVSSGGPIAVTLQQVLAAPPSSAIALNLQIRNSSISQYFFNAEAFHVASFNGIPHLEDPERHAFRTYG</sequence>
<evidence type="ECO:0000313" key="5">
    <source>
        <dbReference type="Proteomes" id="UP000494162"/>
    </source>
</evidence>
<feature type="active site" description="Tele-phosphohistidine intermediate" evidence="2">
    <location>
        <position position="21"/>
    </location>
</feature>
<dbReference type="CDD" id="cd07067">
    <property type="entry name" value="HP_PGM_like"/>
    <property type="match status" value="1"/>
</dbReference>
<feature type="binding site" evidence="3">
    <location>
        <position position="66"/>
    </location>
    <ligand>
        <name>substrate</name>
    </ligand>
</feature>
<gene>
    <name evidence="4" type="ORF">BPS26883_02682</name>
</gene>
<dbReference type="SUPFAM" id="SSF53254">
    <property type="entry name" value="Phosphoglycerate mutase-like"/>
    <property type="match status" value="1"/>
</dbReference>
<evidence type="ECO:0000313" key="4">
    <source>
        <dbReference type="EMBL" id="VWB57344.1"/>
    </source>
</evidence>
<dbReference type="AlphaFoldDB" id="A0A6P2KRN0"/>
<reference evidence="4 5" key="1">
    <citation type="submission" date="2019-09" db="EMBL/GenBank/DDBJ databases">
        <authorList>
            <person name="Depoorter E."/>
        </authorList>
    </citation>
    <scope>NUCLEOTIDE SEQUENCE [LARGE SCALE GENOMIC DNA]</scope>
    <source>
        <strain evidence="4">LMG 26883</strain>
    </source>
</reference>
<dbReference type="GO" id="GO:0016787">
    <property type="term" value="F:hydrolase activity"/>
    <property type="evidence" value="ECO:0007669"/>
    <property type="project" value="UniProtKB-KW"/>
</dbReference>
<dbReference type="SMART" id="SM00855">
    <property type="entry name" value="PGAM"/>
    <property type="match status" value="1"/>
</dbReference>
<name>A0A6P2KRN0_9BURK</name>
<dbReference type="Gene3D" id="3.40.50.1240">
    <property type="entry name" value="Phosphoglycerate mutase-like"/>
    <property type="match status" value="1"/>
</dbReference>
<dbReference type="InterPro" id="IPR051021">
    <property type="entry name" value="Mito_Ser/Thr_phosphatase"/>
</dbReference>
<evidence type="ECO:0000256" key="3">
    <source>
        <dbReference type="PIRSR" id="PIRSR613078-2"/>
    </source>
</evidence>
<proteinExistence type="predicted"/>
<evidence type="ECO:0000256" key="2">
    <source>
        <dbReference type="PIRSR" id="PIRSR613078-1"/>
    </source>
</evidence>
<accession>A0A6P2KRN0</accession>
<dbReference type="InterPro" id="IPR029033">
    <property type="entry name" value="His_PPase_superfam"/>
</dbReference>
<dbReference type="EMBL" id="CABVPP010000016">
    <property type="protein sequence ID" value="VWB57344.1"/>
    <property type="molecule type" value="Genomic_DNA"/>
</dbReference>
<feature type="active site" description="Proton donor/acceptor" evidence="2">
    <location>
        <position position="93"/>
    </location>
</feature>
<dbReference type="InterPro" id="IPR013078">
    <property type="entry name" value="His_Pase_superF_clade-1"/>
</dbReference>
<evidence type="ECO:0000256" key="1">
    <source>
        <dbReference type="ARBA" id="ARBA00022801"/>
    </source>
</evidence>